<protein>
    <submittedName>
        <fullName evidence="5">Glycogen synthase</fullName>
    </submittedName>
</protein>
<dbReference type="CDD" id="cd03801">
    <property type="entry name" value="GT4_PimA-like"/>
    <property type="match status" value="1"/>
</dbReference>
<dbReference type="FunFam" id="3.40.50.2000:FF:000242">
    <property type="entry name" value="Glycogen synthase"/>
    <property type="match status" value="1"/>
</dbReference>
<dbReference type="InterPro" id="IPR001296">
    <property type="entry name" value="Glyco_trans_1"/>
</dbReference>
<organism evidence="5 6">
    <name type="scientific">Mycobacterium haemophilum</name>
    <dbReference type="NCBI Taxonomy" id="29311"/>
    <lineage>
        <taxon>Bacteria</taxon>
        <taxon>Bacillati</taxon>
        <taxon>Actinomycetota</taxon>
        <taxon>Actinomycetes</taxon>
        <taxon>Mycobacteriales</taxon>
        <taxon>Mycobacteriaceae</taxon>
        <taxon>Mycobacterium</taxon>
    </lineage>
</organism>
<reference evidence="5 6" key="1">
    <citation type="submission" date="2015-05" db="EMBL/GenBank/DDBJ databases">
        <title>Genome sequence of Mycobacterium haemophilum.</title>
        <authorList>
            <person name="Greninger A.L."/>
            <person name="Cunningham G."/>
            <person name="Miller S."/>
        </authorList>
    </citation>
    <scope>NUCLEOTIDE SEQUENCE [LARGE SCALE GENOMIC DNA]</scope>
    <source>
        <strain evidence="6">UC1</strain>
    </source>
</reference>
<dbReference type="Pfam" id="PF00534">
    <property type="entry name" value="Glycos_transf_1"/>
    <property type="match status" value="1"/>
</dbReference>
<dbReference type="Proteomes" id="UP000036334">
    <property type="component" value="Unassembled WGS sequence"/>
</dbReference>
<dbReference type="EMBL" id="LDPR01000001">
    <property type="protein sequence ID" value="KLO38883.1"/>
    <property type="molecule type" value="Genomic_DNA"/>
</dbReference>
<proteinExistence type="predicted"/>
<dbReference type="PATRIC" id="fig|29311.18.peg.70"/>
<evidence type="ECO:0000256" key="1">
    <source>
        <dbReference type="ARBA" id="ARBA00022676"/>
    </source>
</evidence>
<dbReference type="GO" id="GO:0016757">
    <property type="term" value="F:glycosyltransferase activity"/>
    <property type="evidence" value="ECO:0007669"/>
    <property type="project" value="UniProtKB-KW"/>
</dbReference>
<keyword evidence="1" id="KW-0328">Glycosyltransferase</keyword>
<feature type="domain" description="Glycosyl transferase family 1" evidence="3">
    <location>
        <begin position="212"/>
        <end position="372"/>
    </location>
</feature>
<name>A0A0I9TUB9_9MYCO</name>
<dbReference type="Pfam" id="PF13439">
    <property type="entry name" value="Glyco_transf_4"/>
    <property type="match status" value="1"/>
</dbReference>
<evidence type="ECO:0000313" key="6">
    <source>
        <dbReference type="Proteomes" id="UP000036334"/>
    </source>
</evidence>
<feature type="domain" description="Glycosyltransferase subfamily 4-like N-terminal" evidence="4">
    <location>
        <begin position="15"/>
        <end position="204"/>
    </location>
</feature>
<gene>
    <name evidence="5" type="ORF">ABH38_00330</name>
</gene>
<evidence type="ECO:0000256" key="2">
    <source>
        <dbReference type="ARBA" id="ARBA00022679"/>
    </source>
</evidence>
<dbReference type="AlphaFoldDB" id="A0A0I9TUB9"/>
<dbReference type="RefSeq" id="WP_047313082.1">
    <property type="nucleotide sequence ID" value="NZ_LDPQ01000001.1"/>
</dbReference>
<dbReference type="OrthoDB" id="6286688at2"/>
<dbReference type="Gene3D" id="3.40.50.2000">
    <property type="entry name" value="Glycogen Phosphorylase B"/>
    <property type="match status" value="2"/>
</dbReference>
<comment type="caution">
    <text evidence="5">The sequence shown here is derived from an EMBL/GenBank/DDBJ whole genome shotgun (WGS) entry which is preliminary data.</text>
</comment>
<dbReference type="SUPFAM" id="SSF53756">
    <property type="entry name" value="UDP-Glycosyltransferase/glycogen phosphorylase"/>
    <property type="match status" value="1"/>
</dbReference>
<evidence type="ECO:0000313" key="5">
    <source>
        <dbReference type="EMBL" id="KLO38883.1"/>
    </source>
</evidence>
<dbReference type="InterPro" id="IPR028098">
    <property type="entry name" value="Glyco_trans_4-like_N"/>
</dbReference>
<accession>A0A0I9TUB9</accession>
<dbReference type="STRING" id="1202450.B586_15815"/>
<dbReference type="PANTHER" id="PTHR12526">
    <property type="entry name" value="GLYCOSYLTRANSFERASE"/>
    <property type="match status" value="1"/>
</dbReference>
<keyword evidence="2" id="KW-0808">Transferase</keyword>
<sequence>MKILMVSWEYPPVVIGGLGRHVHHLSTALAAAGHDVVVLSRRPSGTDPRTHPSSDEINEGVRVIAAAQDPHEFTFSDDMMAWTLAMGHAMIRAGLSLTRPGSNRPWRPDVVHAHDWLVAHPAIALAQFYDVPTVSTIHATEAGRHSGWVSGALSRQVHAVESWLVRESDSLITCSASMGDEITELFGPGLAEITVICNGIDPARWPFAARRARTGPAELLYVGRLEYEKGVHDVIAALPRIRRSYPGTTLTVAGEGTQQDWLIDQARKYKVFKATRFVGHLDHNELLAALHRADAAVLPSHYEPFGLAALEAAAAGTPLVTSNIGGLGEAVINGQTGVSCPPRDVAGLAAAVCAVLDDPDAAQRRARAARERLTSDFDWQTVAQQTAQVYLAAKRRERQPQPRLPIVEHALPDR</sequence>
<dbReference type="PANTHER" id="PTHR12526:SF638">
    <property type="entry name" value="SPORE COAT PROTEIN SA"/>
    <property type="match status" value="1"/>
</dbReference>
<keyword evidence="6" id="KW-1185">Reference proteome</keyword>
<evidence type="ECO:0000259" key="4">
    <source>
        <dbReference type="Pfam" id="PF13439"/>
    </source>
</evidence>
<evidence type="ECO:0000259" key="3">
    <source>
        <dbReference type="Pfam" id="PF00534"/>
    </source>
</evidence>